<gene>
    <name evidence="6" type="ORF">CAUJ_LOCUS13523</name>
</gene>
<dbReference type="FunFam" id="1.20.1740.10:FF:000073">
    <property type="entry name" value="Y+L amino acid transporter"/>
    <property type="match status" value="1"/>
</dbReference>
<dbReference type="PANTHER" id="PTHR11785">
    <property type="entry name" value="AMINO ACID TRANSPORTER"/>
    <property type="match status" value="1"/>
</dbReference>
<keyword evidence="3 5" id="KW-1133">Transmembrane helix</keyword>
<feature type="transmembrane region" description="Helical" evidence="5">
    <location>
        <begin position="138"/>
        <end position="156"/>
    </location>
</feature>
<proteinExistence type="predicted"/>
<sequence>MSETESLKEGGIKLKPRISLFNGCTIIIGVIIGSGIFVSPKGVLIEAGSAGASLAVWFLSGVFAMVGALCYAELGTTIPKSGGDYAYIHEAFGALPSFLFLWVALVILSPTTIAIMAITFATYALQPIYGTCTVPEEVASLLAAAIIFLVTFVNCYDVRAATRTNDFFTIAKVLALIIIIVAGIVWLFLGNLDYLQRPEVLEGTKLNPSSLSLAFYSGVFSFSGFSYLNFVTEELKEPFKNLPRAIYISIPAVTIIYMLVNIAYFSVLSVDEILDSSAVAVTFAEKLMGKGAILIPVFVACSCIGSLNGVMFTCSRMFFAGARIGQMPELLAMISIKRFTPMPSLIFLGASSIAMLFIGDVFVLINYLSFAESLVVFASVAGLIKMRITHPDLHRPIRLNMLIPLSFFCMCLFLLIFPFFQQPGELFIGVAIVLSGIPVYLLFVYNTHKPAFLYKPWIWFTHFIQKLLYCVPETSKSN</sequence>
<dbReference type="GO" id="GO:0016020">
    <property type="term" value="C:membrane"/>
    <property type="evidence" value="ECO:0007669"/>
    <property type="project" value="UniProtKB-SubCell"/>
</dbReference>
<dbReference type="GO" id="GO:0015179">
    <property type="term" value="F:L-amino acid transmembrane transporter activity"/>
    <property type="evidence" value="ECO:0007669"/>
    <property type="project" value="TreeGrafter"/>
</dbReference>
<dbReference type="PIRSF" id="PIRSF006060">
    <property type="entry name" value="AA_transporter"/>
    <property type="match status" value="1"/>
</dbReference>
<keyword evidence="7" id="KW-1185">Reference proteome</keyword>
<dbReference type="Pfam" id="PF13520">
    <property type="entry name" value="AA_permease_2"/>
    <property type="match status" value="1"/>
</dbReference>
<feature type="transmembrane region" description="Helical" evidence="5">
    <location>
        <begin position="168"/>
        <end position="189"/>
    </location>
</feature>
<reference evidence="6" key="1">
    <citation type="submission" date="2020-10" db="EMBL/GenBank/DDBJ databases">
        <authorList>
            <person name="Kikuchi T."/>
        </authorList>
    </citation>
    <scope>NUCLEOTIDE SEQUENCE</scope>
    <source>
        <strain evidence="6">NKZ352</strain>
    </source>
</reference>
<protein>
    <submittedName>
        <fullName evidence="6">Uncharacterized protein</fullName>
    </submittedName>
</protein>
<evidence type="ECO:0000313" key="6">
    <source>
        <dbReference type="EMBL" id="CAD6197614.1"/>
    </source>
</evidence>
<dbReference type="Gene3D" id="1.20.1740.10">
    <property type="entry name" value="Amino acid/polyamine transporter I"/>
    <property type="match status" value="1"/>
</dbReference>
<dbReference type="InterPro" id="IPR002293">
    <property type="entry name" value="AA/rel_permease1"/>
</dbReference>
<dbReference type="PANTHER" id="PTHR11785:SF528">
    <property type="entry name" value="AMINO ACID TRANSPORTER PROTEIN JHI-21"/>
    <property type="match status" value="1"/>
</dbReference>
<comment type="subcellular location">
    <subcellularLocation>
        <location evidence="1">Membrane</location>
        <topology evidence="1">Multi-pass membrane protein</topology>
    </subcellularLocation>
</comment>
<keyword evidence="4 5" id="KW-0472">Membrane</keyword>
<dbReference type="Proteomes" id="UP000835052">
    <property type="component" value="Unassembled WGS sequence"/>
</dbReference>
<feature type="transmembrane region" description="Helical" evidence="5">
    <location>
        <begin position="92"/>
        <end position="118"/>
    </location>
</feature>
<dbReference type="OrthoDB" id="3257095at2759"/>
<feature type="transmembrane region" description="Helical" evidence="5">
    <location>
        <begin position="293"/>
        <end position="319"/>
    </location>
</feature>
<evidence type="ECO:0000256" key="2">
    <source>
        <dbReference type="ARBA" id="ARBA00022692"/>
    </source>
</evidence>
<feature type="transmembrane region" description="Helical" evidence="5">
    <location>
        <begin position="339"/>
        <end position="358"/>
    </location>
</feature>
<feature type="transmembrane region" description="Helical" evidence="5">
    <location>
        <begin position="20"/>
        <end position="38"/>
    </location>
</feature>
<name>A0A8S1HNN9_9PELO</name>
<keyword evidence="2 5" id="KW-0812">Transmembrane</keyword>
<feature type="transmembrane region" description="Helical" evidence="5">
    <location>
        <begin position="244"/>
        <end position="267"/>
    </location>
</feature>
<dbReference type="InterPro" id="IPR050598">
    <property type="entry name" value="AminoAcid_Transporter"/>
</dbReference>
<accession>A0A8S1HNN9</accession>
<evidence type="ECO:0000313" key="7">
    <source>
        <dbReference type="Proteomes" id="UP000835052"/>
    </source>
</evidence>
<evidence type="ECO:0000256" key="1">
    <source>
        <dbReference type="ARBA" id="ARBA00004141"/>
    </source>
</evidence>
<evidence type="ECO:0000256" key="5">
    <source>
        <dbReference type="SAM" id="Phobius"/>
    </source>
</evidence>
<feature type="transmembrane region" description="Helical" evidence="5">
    <location>
        <begin position="426"/>
        <end position="445"/>
    </location>
</feature>
<dbReference type="AlphaFoldDB" id="A0A8S1HNN9"/>
<evidence type="ECO:0000256" key="3">
    <source>
        <dbReference type="ARBA" id="ARBA00022989"/>
    </source>
</evidence>
<feature type="transmembrane region" description="Helical" evidence="5">
    <location>
        <begin position="396"/>
        <end position="420"/>
    </location>
</feature>
<organism evidence="6 7">
    <name type="scientific">Caenorhabditis auriculariae</name>
    <dbReference type="NCBI Taxonomy" id="2777116"/>
    <lineage>
        <taxon>Eukaryota</taxon>
        <taxon>Metazoa</taxon>
        <taxon>Ecdysozoa</taxon>
        <taxon>Nematoda</taxon>
        <taxon>Chromadorea</taxon>
        <taxon>Rhabditida</taxon>
        <taxon>Rhabditina</taxon>
        <taxon>Rhabditomorpha</taxon>
        <taxon>Rhabditoidea</taxon>
        <taxon>Rhabditidae</taxon>
        <taxon>Peloderinae</taxon>
        <taxon>Caenorhabditis</taxon>
    </lineage>
</organism>
<dbReference type="EMBL" id="CAJGYM010000099">
    <property type="protein sequence ID" value="CAD6197614.1"/>
    <property type="molecule type" value="Genomic_DNA"/>
</dbReference>
<feature type="transmembrane region" description="Helical" evidence="5">
    <location>
        <begin position="364"/>
        <end position="384"/>
    </location>
</feature>
<comment type="caution">
    <text evidence="6">The sequence shown here is derived from an EMBL/GenBank/DDBJ whole genome shotgun (WGS) entry which is preliminary data.</text>
</comment>
<feature type="transmembrane region" description="Helical" evidence="5">
    <location>
        <begin position="209"/>
        <end position="232"/>
    </location>
</feature>
<feature type="transmembrane region" description="Helical" evidence="5">
    <location>
        <begin position="50"/>
        <end position="71"/>
    </location>
</feature>
<evidence type="ECO:0000256" key="4">
    <source>
        <dbReference type="ARBA" id="ARBA00023136"/>
    </source>
</evidence>